<feature type="transmembrane region" description="Helical" evidence="9">
    <location>
        <begin position="33"/>
        <end position="53"/>
    </location>
</feature>
<evidence type="ECO:0000259" key="10">
    <source>
        <dbReference type="PROSITE" id="PS50111"/>
    </source>
</evidence>
<dbReference type="EMBL" id="LVJN01000012">
    <property type="protein sequence ID" value="OSM07634.1"/>
    <property type="molecule type" value="Genomic_DNA"/>
</dbReference>
<keyword evidence="9" id="KW-0472">Membrane</keyword>
<evidence type="ECO:0000256" key="4">
    <source>
        <dbReference type="ARBA" id="ARBA00022723"/>
    </source>
</evidence>
<keyword evidence="3" id="KW-1003">Cell membrane</keyword>
<evidence type="ECO:0000256" key="2">
    <source>
        <dbReference type="ARBA" id="ARBA00010587"/>
    </source>
</evidence>
<reference evidence="13 14" key="1">
    <citation type="journal article" date="2016" name="BMC Genomics">
        <title>Combined genomic and structural analyses of a cultured magnetotactic bacterium reveals its niche adaptation to a dynamic environment.</title>
        <authorList>
            <person name="Araujo A.C."/>
            <person name="Morillo V."/>
            <person name="Cypriano J."/>
            <person name="Teixeira L.C."/>
            <person name="Leao P."/>
            <person name="Lyra S."/>
            <person name="Almeida L.G."/>
            <person name="Bazylinski D.A."/>
            <person name="Vasconcellos A.T."/>
            <person name="Abreu F."/>
            <person name="Lins U."/>
        </authorList>
    </citation>
    <scope>NUCLEOTIDE SEQUENCE [LARGE SCALE GENOMIC DNA]</scope>
    <source>
        <strain evidence="13 14">IT-1</strain>
    </source>
</reference>
<dbReference type="SUPFAM" id="SSF58104">
    <property type="entry name" value="Methyl-accepting chemotaxis protein (MCP) signaling domain"/>
    <property type="match status" value="1"/>
</dbReference>
<keyword evidence="6 8" id="KW-0807">Transducer</keyword>
<dbReference type="Gene3D" id="1.20.120.30">
    <property type="entry name" value="Aspartate receptor, ligand-binding domain"/>
    <property type="match status" value="1"/>
</dbReference>
<feature type="domain" description="T-SNARE coiled-coil homology" evidence="11">
    <location>
        <begin position="338"/>
        <end position="400"/>
    </location>
</feature>
<evidence type="ECO:0000256" key="8">
    <source>
        <dbReference type="PROSITE-ProRule" id="PRU00284"/>
    </source>
</evidence>
<dbReference type="GO" id="GO:0046872">
    <property type="term" value="F:metal ion binding"/>
    <property type="evidence" value="ECO:0007669"/>
    <property type="project" value="UniProtKB-KW"/>
</dbReference>
<dbReference type="PROSITE" id="PS50885">
    <property type="entry name" value="HAMP"/>
    <property type="match status" value="1"/>
</dbReference>
<dbReference type="GO" id="GO:0005886">
    <property type="term" value="C:plasma membrane"/>
    <property type="evidence" value="ECO:0007669"/>
    <property type="project" value="UniProtKB-SubCell"/>
</dbReference>
<keyword evidence="9" id="KW-1133">Transmembrane helix</keyword>
<dbReference type="InterPro" id="IPR016131">
    <property type="entry name" value="Haemerythrin_Fe_BS"/>
</dbReference>
<dbReference type="PROSITE" id="PS50192">
    <property type="entry name" value="T_SNARE"/>
    <property type="match status" value="1"/>
</dbReference>
<dbReference type="Pfam" id="PF00015">
    <property type="entry name" value="MCPsignal"/>
    <property type="match status" value="1"/>
</dbReference>
<dbReference type="AlphaFoldDB" id="A0A1Y2K9K8"/>
<evidence type="ECO:0000313" key="14">
    <source>
        <dbReference type="Proteomes" id="UP000194003"/>
    </source>
</evidence>
<feature type="domain" description="Methyl-accepting transducer" evidence="10">
    <location>
        <begin position="172"/>
        <end position="415"/>
    </location>
</feature>
<dbReference type="Pfam" id="PF13682">
    <property type="entry name" value="CZB"/>
    <property type="match status" value="1"/>
</dbReference>
<keyword evidence="4" id="KW-0479">Metal-binding</keyword>
<dbReference type="PANTHER" id="PTHR32089:SF112">
    <property type="entry name" value="LYSOZYME-LIKE PROTEIN-RELATED"/>
    <property type="match status" value="1"/>
</dbReference>
<evidence type="ECO:0000313" key="13">
    <source>
        <dbReference type="EMBL" id="OSM07634.1"/>
    </source>
</evidence>
<dbReference type="PROSITE" id="PS50111">
    <property type="entry name" value="CHEMOTAXIS_TRANSDUC_2"/>
    <property type="match status" value="1"/>
</dbReference>
<sequence>MSIRKQLTLFVFCLLLLVGLGLSLVAGELSLMAWALLAALLGALAQWVFLGGIMRQISLVNGQLAKLASGDLSQRANANRAKAEMRGVVGAMNALTGALARTLNGVILQSDSVAASVRQLTLVKKALVSDAQNARNLTEKVVTNNDTLGREIDDIKDSVSQASANIDVISQSADTLSEAIGGIADEASAASGVVNDMAQAADGMRNNVGRVNARLTQVSDSAKETADAIGQLTGALGGIRQQCQRASEKAAQADARAGEAMAVMQRLATSASKIGDVVELINNIADQTNMLAFNAAIEAAGAGESGKGFAVVAAEVKALAGQVASATDVIVEHIEEIRGQASDASHAAQEISHVIDAVSDANHEIVLAVDEQTEIVGGISQSMNGVSEAVTAVTQRAAEMAHAAEEVARGAADAANGANNIARAAEAATAEAEESAKQAADAKSFALSILSSSERTRKASQNVRIEADQAFELVNRMHGVAAGELGILTDIVHATSDALSVVRTGLYVGEPPFDALAVKEAHLAWLNRLQRALNGCETLRPEDVSAARDCAFGQWYYGEGQQFAKLGKFAELGTVHEKVHETAREVSALIVSGELAQAQERFAQFNDLRARLFVLLDEVYLESMLGPDATPVVLWDAASMTVGHEAIDKDHKRMVDMINNLNSAMLSGGGRSVLAEVLEQLSGYVTEHFAREEAVLRQINYPDADKHARSHAKLNAELHNIMVKYEGKGSSVMREVMAFLRDWLVHHIQKEDRAFAPYIEQAKKR</sequence>
<dbReference type="Gene3D" id="1.10.287.950">
    <property type="entry name" value="Methyl-accepting chemotaxis protein"/>
    <property type="match status" value="2"/>
</dbReference>
<organism evidence="13 14">
    <name type="scientific">Magnetofaba australis IT-1</name>
    <dbReference type="NCBI Taxonomy" id="1434232"/>
    <lineage>
        <taxon>Bacteria</taxon>
        <taxon>Pseudomonadati</taxon>
        <taxon>Pseudomonadota</taxon>
        <taxon>Magnetococcia</taxon>
        <taxon>Magnetococcales</taxon>
        <taxon>Magnetococcaceae</taxon>
        <taxon>Magnetofaba</taxon>
    </lineage>
</organism>
<comment type="similarity">
    <text evidence="7">Belongs to the methyl-accepting chemotaxis (MCP) protein family.</text>
</comment>
<dbReference type="GO" id="GO:0007165">
    <property type="term" value="P:signal transduction"/>
    <property type="evidence" value="ECO:0007669"/>
    <property type="project" value="UniProtKB-KW"/>
</dbReference>
<evidence type="ECO:0000256" key="1">
    <source>
        <dbReference type="ARBA" id="ARBA00004429"/>
    </source>
</evidence>
<dbReference type="InterPro" id="IPR035938">
    <property type="entry name" value="Hemerythrin-like_sf"/>
</dbReference>
<dbReference type="PROSITE" id="PS00550">
    <property type="entry name" value="HEMERYTHRINS"/>
    <property type="match status" value="1"/>
</dbReference>
<dbReference type="Gene3D" id="1.20.120.50">
    <property type="entry name" value="Hemerythrin-like"/>
    <property type="match status" value="1"/>
</dbReference>
<evidence type="ECO:0000256" key="7">
    <source>
        <dbReference type="ARBA" id="ARBA00029447"/>
    </source>
</evidence>
<dbReference type="InterPro" id="IPR012312">
    <property type="entry name" value="Hemerythrin-like"/>
</dbReference>
<evidence type="ECO:0000256" key="3">
    <source>
        <dbReference type="ARBA" id="ARBA00022519"/>
    </source>
</evidence>
<protein>
    <submittedName>
        <fullName evidence="13">Putative methyl-accepting chemotaxis sensory transducer</fullName>
    </submittedName>
</protein>
<dbReference type="InterPro" id="IPR003660">
    <property type="entry name" value="HAMP_dom"/>
</dbReference>
<dbReference type="CDD" id="cd12107">
    <property type="entry name" value="Hemerythrin"/>
    <property type="match status" value="1"/>
</dbReference>
<proteinExistence type="inferred from homology"/>
<dbReference type="PANTHER" id="PTHR32089">
    <property type="entry name" value="METHYL-ACCEPTING CHEMOTAXIS PROTEIN MCPB"/>
    <property type="match status" value="1"/>
</dbReference>
<dbReference type="InterPro" id="IPR025991">
    <property type="entry name" value="Chemoreceptor_zinc-bind_dom"/>
</dbReference>
<comment type="similarity">
    <text evidence="2">Belongs to the hemerythrin family.</text>
</comment>
<evidence type="ECO:0000259" key="11">
    <source>
        <dbReference type="PROSITE" id="PS50192"/>
    </source>
</evidence>
<evidence type="ECO:0000256" key="9">
    <source>
        <dbReference type="SAM" id="Phobius"/>
    </source>
</evidence>
<dbReference type="Pfam" id="PF01814">
    <property type="entry name" value="Hemerythrin"/>
    <property type="match status" value="1"/>
</dbReference>
<dbReference type="SMART" id="SM00283">
    <property type="entry name" value="MA"/>
    <property type="match status" value="1"/>
</dbReference>
<dbReference type="InterPro" id="IPR004089">
    <property type="entry name" value="MCPsignal_dom"/>
</dbReference>
<dbReference type="NCBIfam" id="NF033749">
    <property type="entry name" value="bact_hemeryth"/>
    <property type="match status" value="1"/>
</dbReference>
<dbReference type="NCBIfam" id="TIGR02481">
    <property type="entry name" value="hemeryth_dom"/>
    <property type="match status" value="1"/>
</dbReference>
<gene>
    <name evidence="13" type="ORF">MAIT1_04611</name>
</gene>
<evidence type="ECO:0000259" key="12">
    <source>
        <dbReference type="PROSITE" id="PS50885"/>
    </source>
</evidence>
<dbReference type="InterPro" id="IPR000727">
    <property type="entry name" value="T_SNARE_dom"/>
</dbReference>
<dbReference type="STRING" id="1434232.MAIT1_04611"/>
<comment type="caution">
    <text evidence="13">The sequence shown here is derived from an EMBL/GenBank/DDBJ whole genome shotgun (WGS) entry which is preliminary data.</text>
</comment>
<keyword evidence="3" id="KW-0997">Cell inner membrane</keyword>
<comment type="subcellular location">
    <subcellularLocation>
        <location evidence="1">Cell inner membrane</location>
        <topology evidence="1">Multi-pass membrane protein</topology>
    </subcellularLocation>
</comment>
<accession>A0A1Y2K9K8</accession>
<evidence type="ECO:0000256" key="5">
    <source>
        <dbReference type="ARBA" id="ARBA00023004"/>
    </source>
</evidence>
<keyword evidence="14" id="KW-1185">Reference proteome</keyword>
<dbReference type="OrthoDB" id="266313at2"/>
<dbReference type="Proteomes" id="UP000194003">
    <property type="component" value="Unassembled WGS sequence"/>
</dbReference>
<dbReference type="RefSeq" id="WP_085440163.1">
    <property type="nucleotide sequence ID" value="NZ_LVJN01000012.1"/>
</dbReference>
<evidence type="ECO:0000256" key="6">
    <source>
        <dbReference type="ARBA" id="ARBA00023224"/>
    </source>
</evidence>
<keyword evidence="5" id="KW-0408">Iron</keyword>
<dbReference type="SMART" id="SM00304">
    <property type="entry name" value="HAMP"/>
    <property type="match status" value="2"/>
</dbReference>
<name>A0A1Y2K9K8_9PROT</name>
<feature type="domain" description="HAMP" evidence="12">
    <location>
        <begin position="51"/>
        <end position="104"/>
    </location>
</feature>
<dbReference type="InterPro" id="IPR012827">
    <property type="entry name" value="Hemerythrin_metal-bd"/>
</dbReference>
<dbReference type="SUPFAM" id="SSF47188">
    <property type="entry name" value="Hemerythrin-like"/>
    <property type="match status" value="1"/>
</dbReference>
<keyword evidence="9" id="KW-0812">Transmembrane</keyword>